<feature type="compositionally biased region" description="Polar residues" evidence="1">
    <location>
        <begin position="115"/>
        <end position="136"/>
    </location>
</feature>
<feature type="region of interest" description="Disordered" evidence="1">
    <location>
        <begin position="320"/>
        <end position="342"/>
    </location>
</feature>
<keyword evidence="3" id="KW-1185">Reference proteome</keyword>
<reference evidence="2" key="1">
    <citation type="submission" date="2019-06" db="EMBL/GenBank/DDBJ databases">
        <authorList>
            <person name="Zheng W."/>
        </authorList>
    </citation>
    <scope>NUCLEOTIDE SEQUENCE</scope>
    <source>
        <strain evidence="2">QDHG01</strain>
    </source>
</reference>
<evidence type="ECO:0000313" key="3">
    <source>
        <dbReference type="Proteomes" id="UP000785679"/>
    </source>
</evidence>
<dbReference type="Proteomes" id="UP000785679">
    <property type="component" value="Unassembled WGS sequence"/>
</dbReference>
<name>A0A8J8T4E0_HALGN</name>
<accession>A0A8J8T4E0</accession>
<feature type="region of interest" description="Disordered" evidence="1">
    <location>
        <begin position="101"/>
        <end position="136"/>
    </location>
</feature>
<organism evidence="2 3">
    <name type="scientific">Halteria grandinella</name>
    <dbReference type="NCBI Taxonomy" id="5974"/>
    <lineage>
        <taxon>Eukaryota</taxon>
        <taxon>Sar</taxon>
        <taxon>Alveolata</taxon>
        <taxon>Ciliophora</taxon>
        <taxon>Intramacronucleata</taxon>
        <taxon>Spirotrichea</taxon>
        <taxon>Stichotrichia</taxon>
        <taxon>Sporadotrichida</taxon>
        <taxon>Halteriidae</taxon>
        <taxon>Halteria</taxon>
    </lineage>
</organism>
<evidence type="ECO:0000256" key="1">
    <source>
        <dbReference type="SAM" id="MobiDB-lite"/>
    </source>
</evidence>
<dbReference type="EMBL" id="RRYP01005607">
    <property type="protein sequence ID" value="TNV81887.1"/>
    <property type="molecule type" value="Genomic_DNA"/>
</dbReference>
<protein>
    <submittedName>
        <fullName evidence="2">Uncharacterized protein</fullName>
    </submittedName>
</protein>
<evidence type="ECO:0000313" key="2">
    <source>
        <dbReference type="EMBL" id="TNV81887.1"/>
    </source>
</evidence>
<dbReference type="AlphaFoldDB" id="A0A8J8T4E0"/>
<comment type="caution">
    <text evidence="2">The sequence shown here is derived from an EMBL/GenBank/DDBJ whole genome shotgun (WGS) entry which is preliminary data.</text>
</comment>
<sequence>MIKRIYEQELFQAKAEKLKQRQQKQETSLYGQLKLHLSALPIEDEDIMDLELPNLQGQTSTSSQGLEDPEDQDLFAFMNKCDEESGQLQRMKDYHQMKREYRDSLHKKRPLPRKSNLSSGEISKAQKNSVVSNQGGSLTGKSRNIITLGGAGLQVNSMASSVNRTLKPMGQNFGYSQAESKFGKLNALRIQFSHKTVRKANPYQQMITIQQEMDDISRKVYLPPVEDPACLHKYSSISNIKSPKNCTRVHKFVERKIDFKELMRIRNHSHRPFDCDPRERSVLAHTRNITQAKYQKYLESKVEKEHFLDLDREVLHRLGQNSSGEPSIAPTYTDTQANTSQETIQRSVSIAPRVKRFSIQPSSNASRDIIEFAQATHMNIKKSVGKLVPISRTAQTSSTQISSQLQKSTASSLGASFRMKINEKSLFGTTDVSSKNGDQIEEAHETEEACSPFQSRDTRTTAAETAMFSTIIKNRHAEITISENFGLSQQQTVRGLSQIRDKCTQILEKQQTRHRITVSKRKDIQKSNQNIIGGSTFLPAPPSEKVICQTEVDEEIDDEGESTSFLEPYQDYFGVKAMDWTRNEAKKIDDKYQRMNYRALIGIDSIHTKRKNLITVTPMRKKQL</sequence>
<gene>
    <name evidence="2" type="ORF">FGO68_gene6039</name>
</gene>
<proteinExistence type="predicted"/>